<keyword evidence="6 11" id="KW-0547">Nucleotide-binding</keyword>
<gene>
    <name evidence="11" type="primary">argS</name>
    <name evidence="15" type="ORF">ISQ63_00685</name>
</gene>
<dbReference type="FunFam" id="1.10.730.10:FF:000008">
    <property type="entry name" value="Arginine--tRNA ligase"/>
    <property type="match status" value="1"/>
</dbReference>
<dbReference type="InterPro" id="IPR035684">
    <property type="entry name" value="ArgRS_core"/>
</dbReference>
<dbReference type="InterPro" id="IPR001412">
    <property type="entry name" value="aa-tRNA-synth_I_CS"/>
</dbReference>
<sequence length="563" mass="64802">MKDEIFSSLQKASLKIFPEFAGSFQVTKPQDSLHGDWSSNIALIMAKEMKKNPRELAIEIISALEGLDYSKKVEVAGAGFINIYLKEDLFFSQIKNYALGDFQGLLVEKEPKKILLEYVSSNPTGPIHVGHGRSAAFGSALANLLKVAGNKVTQEYYVNDRGLQAKTLGLSVFIRMQELDNKKIVLPDGCYAGEYIKDLAIKAKKHFKGKYLVKKDDNLLFETLNEWFEYLDESYENFLELANYVIELQTDEIKKDLEVFQVEYDNWFNESSLYEKDLIQKSIKNLKNNEIEKKDGALWFKSTNYGDEKDRVLIRDNEEPTYFASDIAYHKDKYERNFDEIINIWGADHHGYIPRVKASIESLGLDSKKLKTLLIQFVSLKEKGQKVQMSTRSGEFVELSNLVDEVGIDSARYYFLARKPEQALEFDIDLAKKTNKDNHVYYIQYAHARICSIKKELKKRKIDFNLKESLEKLSLLKETEKEIISLVNGYPEILEQCYKNKELHPLCFYLRDLSSKFHSFYNAEKIISDDKDYSDAKIALSIAIKEIISNGLKILGISCPETM</sequence>
<dbReference type="AlphaFoldDB" id="A0A937HZ53"/>
<evidence type="ECO:0000256" key="3">
    <source>
        <dbReference type="ARBA" id="ARBA00011245"/>
    </source>
</evidence>
<dbReference type="Proteomes" id="UP000744438">
    <property type="component" value="Unassembled WGS sequence"/>
</dbReference>
<keyword evidence="9 11" id="KW-0030">Aminoacyl-tRNA synthetase</keyword>
<dbReference type="Gene3D" id="1.10.730.10">
    <property type="entry name" value="Isoleucyl-tRNA Synthetase, Domain 1"/>
    <property type="match status" value="1"/>
</dbReference>
<comment type="subcellular location">
    <subcellularLocation>
        <location evidence="1 11">Cytoplasm</location>
    </subcellularLocation>
</comment>
<feature type="domain" description="Arginyl tRNA synthetase N-terminal" evidence="14">
    <location>
        <begin position="3"/>
        <end position="85"/>
    </location>
</feature>
<dbReference type="SMART" id="SM01016">
    <property type="entry name" value="Arg_tRNA_synt_N"/>
    <property type="match status" value="1"/>
</dbReference>
<keyword evidence="5 11" id="KW-0436">Ligase</keyword>
<dbReference type="Pfam" id="PF03485">
    <property type="entry name" value="Arg_tRNA_synt_N"/>
    <property type="match status" value="1"/>
</dbReference>
<evidence type="ECO:0000256" key="10">
    <source>
        <dbReference type="ARBA" id="ARBA00049339"/>
    </source>
</evidence>
<evidence type="ECO:0000256" key="12">
    <source>
        <dbReference type="RuleBase" id="RU363038"/>
    </source>
</evidence>
<dbReference type="InterPro" id="IPR009080">
    <property type="entry name" value="tRNAsynth_Ia_anticodon-bd"/>
</dbReference>
<dbReference type="Pfam" id="PF00750">
    <property type="entry name" value="tRNA-synt_1d"/>
    <property type="match status" value="1"/>
</dbReference>
<keyword evidence="8 11" id="KW-0648">Protein biosynthesis</keyword>
<dbReference type="EC" id="6.1.1.19" evidence="11"/>
<dbReference type="CDD" id="cd00671">
    <property type="entry name" value="ArgRS_core"/>
    <property type="match status" value="1"/>
</dbReference>
<evidence type="ECO:0000256" key="8">
    <source>
        <dbReference type="ARBA" id="ARBA00022917"/>
    </source>
</evidence>
<dbReference type="PROSITE" id="PS00178">
    <property type="entry name" value="AA_TRNA_LIGASE_I"/>
    <property type="match status" value="1"/>
</dbReference>
<dbReference type="GO" id="GO:0005737">
    <property type="term" value="C:cytoplasm"/>
    <property type="evidence" value="ECO:0007669"/>
    <property type="project" value="UniProtKB-SubCell"/>
</dbReference>
<dbReference type="SMART" id="SM00836">
    <property type="entry name" value="DALR_1"/>
    <property type="match status" value="1"/>
</dbReference>
<evidence type="ECO:0000256" key="11">
    <source>
        <dbReference type="HAMAP-Rule" id="MF_00123"/>
    </source>
</evidence>
<evidence type="ECO:0000313" key="15">
    <source>
        <dbReference type="EMBL" id="MBL6811379.1"/>
    </source>
</evidence>
<dbReference type="Gene3D" id="3.40.50.620">
    <property type="entry name" value="HUPs"/>
    <property type="match status" value="1"/>
</dbReference>
<dbReference type="FunFam" id="3.40.50.620:FF:000062">
    <property type="entry name" value="Arginine--tRNA ligase"/>
    <property type="match status" value="1"/>
</dbReference>
<evidence type="ECO:0000259" key="14">
    <source>
        <dbReference type="SMART" id="SM01016"/>
    </source>
</evidence>
<comment type="catalytic activity">
    <reaction evidence="10 11">
        <text>tRNA(Arg) + L-arginine + ATP = L-arginyl-tRNA(Arg) + AMP + diphosphate</text>
        <dbReference type="Rhea" id="RHEA:20301"/>
        <dbReference type="Rhea" id="RHEA-COMP:9658"/>
        <dbReference type="Rhea" id="RHEA-COMP:9673"/>
        <dbReference type="ChEBI" id="CHEBI:30616"/>
        <dbReference type="ChEBI" id="CHEBI:32682"/>
        <dbReference type="ChEBI" id="CHEBI:33019"/>
        <dbReference type="ChEBI" id="CHEBI:78442"/>
        <dbReference type="ChEBI" id="CHEBI:78513"/>
        <dbReference type="ChEBI" id="CHEBI:456215"/>
        <dbReference type="EC" id="6.1.1.19"/>
    </reaction>
</comment>
<dbReference type="SUPFAM" id="SSF47323">
    <property type="entry name" value="Anticodon-binding domain of a subclass of class I aminoacyl-tRNA synthetases"/>
    <property type="match status" value="1"/>
</dbReference>
<comment type="similarity">
    <text evidence="2 11 12">Belongs to the class-I aminoacyl-tRNA synthetase family.</text>
</comment>
<keyword evidence="7 11" id="KW-0067">ATP-binding</keyword>
<dbReference type="PANTHER" id="PTHR11956:SF5">
    <property type="entry name" value="ARGININE--TRNA LIGASE, CYTOPLASMIC"/>
    <property type="match status" value="1"/>
</dbReference>
<accession>A0A937HZ53</accession>
<comment type="subunit">
    <text evidence="3 11">Monomer.</text>
</comment>
<dbReference type="GO" id="GO:0006420">
    <property type="term" value="P:arginyl-tRNA aminoacylation"/>
    <property type="evidence" value="ECO:0007669"/>
    <property type="project" value="UniProtKB-UniRule"/>
</dbReference>
<evidence type="ECO:0000313" key="16">
    <source>
        <dbReference type="Proteomes" id="UP000744438"/>
    </source>
</evidence>
<dbReference type="PANTHER" id="PTHR11956">
    <property type="entry name" value="ARGINYL-TRNA SYNTHETASE"/>
    <property type="match status" value="1"/>
</dbReference>
<dbReference type="GO" id="GO:0004814">
    <property type="term" value="F:arginine-tRNA ligase activity"/>
    <property type="evidence" value="ECO:0007669"/>
    <property type="project" value="UniProtKB-UniRule"/>
</dbReference>
<reference evidence="15" key="1">
    <citation type="submission" date="2020-10" db="EMBL/GenBank/DDBJ databases">
        <title>Microbiome of the Black Sea water column analyzed by genome centric metagenomics.</title>
        <authorList>
            <person name="Cabello-Yeves P.J."/>
            <person name="Callieri C."/>
            <person name="Picazo A."/>
            <person name="Mehrshad M."/>
            <person name="Haro-Moreno J.M."/>
            <person name="Roda-Garcia J."/>
            <person name="Dzembekova N."/>
            <person name="Slabakova V."/>
            <person name="Slabakova N."/>
            <person name="Moncheva S."/>
            <person name="Rodriguez-Valera F."/>
        </authorList>
    </citation>
    <scope>NUCLEOTIDE SEQUENCE</scope>
    <source>
        <strain evidence="15">BS307-5m-G49</strain>
    </source>
</reference>
<evidence type="ECO:0000259" key="13">
    <source>
        <dbReference type="SMART" id="SM00836"/>
    </source>
</evidence>
<keyword evidence="4 11" id="KW-0963">Cytoplasm</keyword>
<dbReference type="SUPFAM" id="SSF52374">
    <property type="entry name" value="Nucleotidylyl transferase"/>
    <property type="match status" value="1"/>
</dbReference>
<name>A0A937HZ53_9GAMM</name>
<evidence type="ECO:0000256" key="9">
    <source>
        <dbReference type="ARBA" id="ARBA00023146"/>
    </source>
</evidence>
<proteinExistence type="inferred from homology"/>
<comment type="caution">
    <text evidence="11">Lacks conserved residue(s) required for the propagation of feature annotation.</text>
</comment>
<dbReference type="GO" id="GO:0005524">
    <property type="term" value="F:ATP binding"/>
    <property type="evidence" value="ECO:0007669"/>
    <property type="project" value="UniProtKB-UniRule"/>
</dbReference>
<dbReference type="HAMAP" id="MF_00123">
    <property type="entry name" value="Arg_tRNA_synth"/>
    <property type="match status" value="1"/>
</dbReference>
<dbReference type="Pfam" id="PF05746">
    <property type="entry name" value="DALR_1"/>
    <property type="match status" value="1"/>
</dbReference>
<dbReference type="PRINTS" id="PR01038">
    <property type="entry name" value="TRNASYNTHARG"/>
</dbReference>
<dbReference type="InterPro" id="IPR008909">
    <property type="entry name" value="DALR_anticod-bd"/>
</dbReference>
<evidence type="ECO:0000256" key="1">
    <source>
        <dbReference type="ARBA" id="ARBA00004496"/>
    </source>
</evidence>
<dbReference type="Gene3D" id="3.30.1360.70">
    <property type="entry name" value="Arginyl tRNA synthetase N-terminal domain"/>
    <property type="match status" value="1"/>
</dbReference>
<evidence type="ECO:0000256" key="2">
    <source>
        <dbReference type="ARBA" id="ARBA00005594"/>
    </source>
</evidence>
<comment type="caution">
    <text evidence="15">The sequence shown here is derived from an EMBL/GenBank/DDBJ whole genome shotgun (WGS) entry which is preliminary data.</text>
</comment>
<dbReference type="NCBIfam" id="TIGR00456">
    <property type="entry name" value="argS"/>
    <property type="match status" value="1"/>
</dbReference>
<feature type="domain" description="DALR anticodon binding" evidence="13">
    <location>
        <begin position="443"/>
        <end position="563"/>
    </location>
</feature>
<dbReference type="InterPro" id="IPR014729">
    <property type="entry name" value="Rossmann-like_a/b/a_fold"/>
</dbReference>
<dbReference type="SUPFAM" id="SSF55190">
    <property type="entry name" value="Arginyl-tRNA synthetase (ArgRS), N-terminal 'additional' domain"/>
    <property type="match status" value="1"/>
</dbReference>
<evidence type="ECO:0000256" key="6">
    <source>
        <dbReference type="ARBA" id="ARBA00022741"/>
    </source>
</evidence>
<protein>
    <recommendedName>
        <fullName evidence="11">Arginine--tRNA ligase</fullName>
        <ecNumber evidence="11">6.1.1.19</ecNumber>
    </recommendedName>
    <alternativeName>
        <fullName evidence="11">Arginyl-tRNA synthetase</fullName>
        <shortName evidence="11">ArgRS</shortName>
    </alternativeName>
</protein>
<organism evidence="15 16">
    <name type="scientific">SAR86 cluster bacterium</name>
    <dbReference type="NCBI Taxonomy" id="2030880"/>
    <lineage>
        <taxon>Bacteria</taxon>
        <taxon>Pseudomonadati</taxon>
        <taxon>Pseudomonadota</taxon>
        <taxon>Gammaproteobacteria</taxon>
        <taxon>SAR86 cluster</taxon>
    </lineage>
</organism>
<dbReference type="InterPro" id="IPR001278">
    <property type="entry name" value="Arg-tRNA-ligase"/>
</dbReference>
<dbReference type="InterPro" id="IPR036695">
    <property type="entry name" value="Arg-tRNA-synth_N_sf"/>
</dbReference>
<evidence type="ECO:0000256" key="5">
    <source>
        <dbReference type="ARBA" id="ARBA00022598"/>
    </source>
</evidence>
<dbReference type="InterPro" id="IPR005148">
    <property type="entry name" value="Arg-tRNA-synth_N"/>
</dbReference>
<evidence type="ECO:0000256" key="7">
    <source>
        <dbReference type="ARBA" id="ARBA00022840"/>
    </source>
</evidence>
<dbReference type="EMBL" id="JADHQC010000002">
    <property type="protein sequence ID" value="MBL6811379.1"/>
    <property type="molecule type" value="Genomic_DNA"/>
</dbReference>
<evidence type="ECO:0000256" key="4">
    <source>
        <dbReference type="ARBA" id="ARBA00022490"/>
    </source>
</evidence>